<evidence type="ECO:0000313" key="3">
    <source>
        <dbReference type="Ensembl" id="ENSORLP00020011277.1"/>
    </source>
</evidence>
<feature type="coiled-coil region" evidence="1">
    <location>
        <begin position="64"/>
        <end position="155"/>
    </location>
</feature>
<organism evidence="3 4">
    <name type="scientific">Oryzias latipes</name>
    <name type="common">Japanese rice fish</name>
    <name type="synonym">Japanese killifish</name>
    <dbReference type="NCBI Taxonomy" id="8090"/>
    <lineage>
        <taxon>Eukaryota</taxon>
        <taxon>Metazoa</taxon>
        <taxon>Chordata</taxon>
        <taxon>Craniata</taxon>
        <taxon>Vertebrata</taxon>
        <taxon>Euteleostomi</taxon>
        <taxon>Actinopterygii</taxon>
        <taxon>Neopterygii</taxon>
        <taxon>Teleostei</taxon>
        <taxon>Neoteleostei</taxon>
        <taxon>Acanthomorphata</taxon>
        <taxon>Ovalentaria</taxon>
        <taxon>Atherinomorphae</taxon>
        <taxon>Beloniformes</taxon>
        <taxon>Adrianichthyidae</taxon>
        <taxon>Oryziinae</taxon>
        <taxon>Oryzias</taxon>
    </lineage>
</organism>
<feature type="compositionally biased region" description="Polar residues" evidence="2">
    <location>
        <begin position="17"/>
        <end position="27"/>
    </location>
</feature>
<dbReference type="Gene3D" id="1.20.120.20">
    <property type="entry name" value="Apolipoprotein"/>
    <property type="match status" value="1"/>
</dbReference>
<keyword evidence="1" id="KW-0175">Coiled coil</keyword>
<evidence type="ECO:0000313" key="4">
    <source>
        <dbReference type="Proteomes" id="UP000265180"/>
    </source>
</evidence>
<accession>A0A3P9KSD4</accession>
<evidence type="ECO:0000256" key="1">
    <source>
        <dbReference type="SAM" id="Coils"/>
    </source>
</evidence>
<protein>
    <recommendedName>
        <fullName evidence="5">L1 transposable element RRM domain-containing protein</fullName>
    </recommendedName>
</protein>
<sequence length="323" mass="37446">HLIIFRRNQSNRRKYTQKTLPTTSVSPNAEERQSNMLREDSPLSVRTLRSELLSYWESITNDIKTQIENMHENIRRDISSLREEAKADNNTLRNELSQKMTVLHDTCAATTATQKEMERALSDASDKIMAVEKAHQTLQKDYHKLHEKFLDLENRNRRQNLRVVGIKEETEGGNPSRFMAEFFFDVLGKENFESPVVIDRAHLTLVPKPRAGERPRMMIVRLHYFTDREKILQLSRNKGRLSYKGSPVHIFPDMSPEVSKLRASFNPVKVKLRNAGIPYSLFYPAKLLITVNNTKYSFTDPQEAEKFIKTQTQSPNPATDREG</sequence>
<proteinExistence type="predicted"/>
<reference evidence="3" key="3">
    <citation type="submission" date="2025-08" db="UniProtKB">
        <authorList>
            <consortium name="Ensembl"/>
        </authorList>
    </citation>
    <scope>IDENTIFICATION</scope>
    <source>
        <strain evidence="3">HNI</strain>
    </source>
</reference>
<dbReference type="AlphaFoldDB" id="A0A3P9KSD4"/>
<name>A0A3P9KSD4_ORYLA</name>
<reference evidence="3 4" key="2">
    <citation type="submission" date="2017-04" db="EMBL/GenBank/DDBJ databases">
        <title>CpG methylation of centromeres and impact of large insertions on vertebrate speciation.</title>
        <authorList>
            <person name="Ichikawa K."/>
            <person name="Yoshimura J."/>
            <person name="Morishita S."/>
        </authorList>
    </citation>
    <scope>NUCLEOTIDE SEQUENCE</scope>
    <source>
        <strain evidence="3 4">HNI</strain>
    </source>
</reference>
<dbReference type="PANTHER" id="PTHR11505">
    <property type="entry name" value="L1 TRANSPOSABLE ELEMENT-RELATED"/>
    <property type="match status" value="1"/>
</dbReference>
<feature type="region of interest" description="Disordered" evidence="2">
    <location>
        <begin position="9"/>
        <end position="37"/>
    </location>
</feature>
<evidence type="ECO:0000256" key="2">
    <source>
        <dbReference type="SAM" id="MobiDB-lite"/>
    </source>
</evidence>
<dbReference type="InterPro" id="IPR004244">
    <property type="entry name" value="Transposase_22"/>
</dbReference>
<dbReference type="Ensembl" id="ENSORLT00020018131.1">
    <property type="protein sequence ID" value="ENSORLP00020011277.1"/>
    <property type="gene ID" value="ENSORLG00020012205.1"/>
</dbReference>
<reference key="1">
    <citation type="journal article" date="2007" name="Nature">
        <title>The medaka draft genome and insights into vertebrate genome evolution.</title>
        <authorList>
            <person name="Kasahara M."/>
            <person name="Naruse K."/>
            <person name="Sasaki S."/>
            <person name="Nakatani Y."/>
            <person name="Qu W."/>
            <person name="Ahsan B."/>
            <person name="Yamada T."/>
            <person name="Nagayasu Y."/>
            <person name="Doi K."/>
            <person name="Kasai Y."/>
            <person name="Jindo T."/>
            <person name="Kobayashi D."/>
            <person name="Shimada A."/>
            <person name="Toyoda A."/>
            <person name="Kuroki Y."/>
            <person name="Fujiyama A."/>
            <person name="Sasaki T."/>
            <person name="Shimizu A."/>
            <person name="Asakawa S."/>
            <person name="Shimizu N."/>
            <person name="Hashimoto S."/>
            <person name="Yang J."/>
            <person name="Lee Y."/>
            <person name="Matsushima K."/>
            <person name="Sugano S."/>
            <person name="Sakaizumi M."/>
            <person name="Narita T."/>
            <person name="Ohishi K."/>
            <person name="Haga S."/>
            <person name="Ohta F."/>
            <person name="Nomoto H."/>
            <person name="Nogata K."/>
            <person name="Morishita T."/>
            <person name="Endo T."/>
            <person name="Shin-I T."/>
            <person name="Takeda H."/>
            <person name="Morishita S."/>
            <person name="Kohara Y."/>
        </authorList>
    </citation>
    <scope>NUCLEOTIDE SEQUENCE [LARGE SCALE GENOMIC DNA]</scope>
    <source>
        <strain>Hd-rR</strain>
    </source>
</reference>
<dbReference type="Proteomes" id="UP000265180">
    <property type="component" value="Chromosome 21"/>
</dbReference>
<dbReference type="InterPro" id="IPR042566">
    <property type="entry name" value="L1_C"/>
</dbReference>
<dbReference type="Gene3D" id="3.30.250.20">
    <property type="entry name" value="L1 transposable element, C-terminal domain"/>
    <property type="match status" value="1"/>
</dbReference>
<dbReference type="Gene3D" id="3.30.70.1820">
    <property type="entry name" value="L1 transposable element, RRM domain"/>
    <property type="match status" value="1"/>
</dbReference>
<reference evidence="3" key="4">
    <citation type="submission" date="2025-09" db="UniProtKB">
        <authorList>
            <consortium name="Ensembl"/>
        </authorList>
    </citation>
    <scope>IDENTIFICATION</scope>
    <source>
        <strain evidence="3">HNI</strain>
    </source>
</reference>
<evidence type="ECO:0008006" key="5">
    <source>
        <dbReference type="Google" id="ProtNLM"/>
    </source>
</evidence>